<accession>A0AAV4ETD1</accession>
<dbReference type="CDD" id="cd00037">
    <property type="entry name" value="CLECT"/>
    <property type="match status" value="1"/>
</dbReference>
<dbReference type="InterPro" id="IPR016186">
    <property type="entry name" value="C-type_lectin-like/link_sf"/>
</dbReference>
<dbReference type="PROSITE" id="PS50041">
    <property type="entry name" value="C_TYPE_LECTIN_2"/>
    <property type="match status" value="1"/>
</dbReference>
<dbReference type="Gene3D" id="3.10.100.10">
    <property type="entry name" value="Mannose-Binding Protein A, subunit A"/>
    <property type="match status" value="1"/>
</dbReference>
<evidence type="ECO:0000259" key="1">
    <source>
        <dbReference type="PROSITE" id="PS50041"/>
    </source>
</evidence>
<reference evidence="2 3" key="1">
    <citation type="journal article" date="2021" name="Elife">
        <title>Chloroplast acquisition without the gene transfer in kleptoplastic sea slugs, Plakobranchus ocellatus.</title>
        <authorList>
            <person name="Maeda T."/>
            <person name="Takahashi S."/>
            <person name="Yoshida T."/>
            <person name="Shimamura S."/>
            <person name="Takaki Y."/>
            <person name="Nagai Y."/>
            <person name="Toyoda A."/>
            <person name="Suzuki Y."/>
            <person name="Arimoto A."/>
            <person name="Ishii H."/>
            <person name="Satoh N."/>
            <person name="Nishiyama T."/>
            <person name="Hasebe M."/>
            <person name="Maruyama T."/>
            <person name="Minagawa J."/>
            <person name="Obokata J."/>
            <person name="Shigenobu S."/>
        </authorList>
    </citation>
    <scope>NUCLEOTIDE SEQUENCE [LARGE SCALE GENOMIC DNA]</scope>
</reference>
<keyword evidence="3" id="KW-1185">Reference proteome</keyword>
<name>A0AAV4ETD1_9GAST</name>
<dbReference type="InterPro" id="IPR001304">
    <property type="entry name" value="C-type_lectin-like"/>
</dbReference>
<dbReference type="InterPro" id="IPR050801">
    <property type="entry name" value="Ca-Dep_Lectins_ImmuneDev"/>
</dbReference>
<dbReference type="Pfam" id="PF00059">
    <property type="entry name" value="Lectin_C"/>
    <property type="match status" value="1"/>
</dbReference>
<feature type="domain" description="C-type lectin" evidence="1">
    <location>
        <begin position="23"/>
        <end position="124"/>
    </location>
</feature>
<dbReference type="SUPFAM" id="SSF56436">
    <property type="entry name" value="C-type lectin-like"/>
    <property type="match status" value="1"/>
</dbReference>
<proteinExistence type="predicted"/>
<organism evidence="2 3">
    <name type="scientific">Elysia marginata</name>
    <dbReference type="NCBI Taxonomy" id="1093978"/>
    <lineage>
        <taxon>Eukaryota</taxon>
        <taxon>Metazoa</taxon>
        <taxon>Spiralia</taxon>
        <taxon>Lophotrochozoa</taxon>
        <taxon>Mollusca</taxon>
        <taxon>Gastropoda</taxon>
        <taxon>Heterobranchia</taxon>
        <taxon>Euthyneura</taxon>
        <taxon>Panpulmonata</taxon>
        <taxon>Sacoglossa</taxon>
        <taxon>Placobranchoidea</taxon>
        <taxon>Plakobranchidae</taxon>
        <taxon>Elysia</taxon>
    </lineage>
</organism>
<dbReference type="EMBL" id="BMAT01003874">
    <property type="protein sequence ID" value="GFR64024.1"/>
    <property type="molecule type" value="Genomic_DNA"/>
</dbReference>
<sequence length="168" mass="18470">MPLPDARCPNGWITAGSGNTVTCYKLYSGLRKNFNQAIRFCQQQGGYIAKDLTSAIHNKIKRYIINAGKSSSHPTSFWLGLTDLNKNGGPWTWVGGPVLGSFKYFVSTPRNTRNKQDCAYVNTGTLLPQHETELKVLGPVVTLDSPIWTGNWESASSRLFAAEGSVML</sequence>
<dbReference type="SMART" id="SM00034">
    <property type="entry name" value="CLECT"/>
    <property type="match status" value="1"/>
</dbReference>
<dbReference type="PANTHER" id="PTHR22801">
    <property type="entry name" value="LITHOSTATHINE"/>
    <property type="match status" value="1"/>
</dbReference>
<comment type="caution">
    <text evidence="2">The sequence shown here is derived from an EMBL/GenBank/DDBJ whole genome shotgun (WGS) entry which is preliminary data.</text>
</comment>
<dbReference type="Proteomes" id="UP000762676">
    <property type="component" value="Unassembled WGS sequence"/>
</dbReference>
<dbReference type="AlphaFoldDB" id="A0AAV4ETD1"/>
<dbReference type="InterPro" id="IPR016187">
    <property type="entry name" value="CTDL_fold"/>
</dbReference>
<gene>
    <name evidence="2" type="ORF">ElyMa_001911400</name>
</gene>
<protein>
    <submittedName>
        <fullName evidence="2">C-type lectin 1</fullName>
    </submittedName>
</protein>
<evidence type="ECO:0000313" key="2">
    <source>
        <dbReference type="EMBL" id="GFR64024.1"/>
    </source>
</evidence>
<dbReference type="PANTHER" id="PTHR22801:SF63">
    <property type="entry name" value="C-TYPE LECTIN DOMAIN-CONTAINING PROTEIN"/>
    <property type="match status" value="1"/>
</dbReference>
<evidence type="ECO:0000313" key="3">
    <source>
        <dbReference type="Proteomes" id="UP000762676"/>
    </source>
</evidence>